<dbReference type="WBParaSite" id="ECPE_0001571901-mRNA-1">
    <property type="protein sequence ID" value="ECPE_0001571901-mRNA-1"/>
    <property type="gene ID" value="ECPE_0001571901"/>
</dbReference>
<accession>A0A183B8Z4</accession>
<name>A0A183B8Z4_9TREM</name>
<reference evidence="3 4" key="2">
    <citation type="submission" date="2018-11" db="EMBL/GenBank/DDBJ databases">
        <authorList>
            <consortium name="Pathogen Informatics"/>
        </authorList>
    </citation>
    <scope>NUCLEOTIDE SEQUENCE [LARGE SCALE GENOMIC DNA]</scope>
    <source>
        <strain evidence="3 4">Egypt</strain>
    </source>
</reference>
<keyword evidence="1" id="KW-0812">Transmembrane</keyword>
<dbReference type="InterPro" id="IPR052579">
    <property type="entry name" value="Zinc_finger_SWIM"/>
</dbReference>
<dbReference type="Proteomes" id="UP000272942">
    <property type="component" value="Unassembled WGS sequence"/>
</dbReference>
<feature type="transmembrane region" description="Helical" evidence="1">
    <location>
        <begin position="84"/>
        <end position="103"/>
    </location>
</feature>
<reference evidence="5" key="1">
    <citation type="submission" date="2016-06" db="UniProtKB">
        <authorList>
            <consortium name="WormBaseParasite"/>
        </authorList>
    </citation>
    <scope>IDENTIFICATION</scope>
</reference>
<evidence type="ECO:0000256" key="1">
    <source>
        <dbReference type="SAM" id="Phobius"/>
    </source>
</evidence>
<dbReference type="OrthoDB" id="6223780at2759"/>
<gene>
    <name evidence="3" type="ORF">ECPE_LOCUS15679</name>
</gene>
<feature type="domain" description="ZSWIM1/3 RNaseH-like" evidence="2">
    <location>
        <begin position="1"/>
        <end position="92"/>
    </location>
</feature>
<dbReference type="Pfam" id="PF21056">
    <property type="entry name" value="ZSWIM1-3_RNaseH-like"/>
    <property type="match status" value="1"/>
</dbReference>
<dbReference type="PANTHER" id="PTHR31569:SF4">
    <property type="entry name" value="SWIM-TYPE DOMAIN-CONTAINING PROTEIN"/>
    <property type="match status" value="1"/>
</dbReference>
<evidence type="ECO:0000313" key="5">
    <source>
        <dbReference type="WBParaSite" id="ECPE_0001571901-mRNA-1"/>
    </source>
</evidence>
<organism evidence="5">
    <name type="scientific">Echinostoma caproni</name>
    <dbReference type="NCBI Taxonomy" id="27848"/>
    <lineage>
        <taxon>Eukaryota</taxon>
        <taxon>Metazoa</taxon>
        <taxon>Spiralia</taxon>
        <taxon>Lophotrochozoa</taxon>
        <taxon>Platyhelminthes</taxon>
        <taxon>Trematoda</taxon>
        <taxon>Digenea</taxon>
        <taxon>Plagiorchiida</taxon>
        <taxon>Echinostomata</taxon>
        <taxon>Echinostomatoidea</taxon>
        <taxon>Echinostomatidae</taxon>
        <taxon>Echinostoma</taxon>
    </lineage>
</organism>
<keyword evidence="1" id="KW-0472">Membrane</keyword>
<proteinExistence type="predicted"/>
<dbReference type="PANTHER" id="PTHR31569">
    <property type="entry name" value="SWIM-TYPE DOMAIN-CONTAINING PROTEIN"/>
    <property type="match status" value="1"/>
</dbReference>
<dbReference type="AlphaFoldDB" id="A0A183B8Z4"/>
<dbReference type="InterPro" id="IPR048324">
    <property type="entry name" value="ZSWIM1-3_RNaseH-like"/>
</dbReference>
<keyword evidence="4" id="KW-1185">Reference proteome</keyword>
<evidence type="ECO:0000313" key="4">
    <source>
        <dbReference type="Proteomes" id="UP000272942"/>
    </source>
</evidence>
<evidence type="ECO:0000313" key="3">
    <source>
        <dbReference type="EMBL" id="VDP92951.1"/>
    </source>
</evidence>
<keyword evidence="1" id="KW-1133">Transmembrane helix</keyword>
<evidence type="ECO:0000259" key="2">
    <source>
        <dbReference type="Pfam" id="PF21056"/>
    </source>
</evidence>
<dbReference type="EMBL" id="UZAN01061432">
    <property type="protein sequence ID" value="VDP92951.1"/>
    <property type="molecule type" value="Genomic_DNA"/>
</dbReference>
<sequence length="159" mass="18104">MLHCVARFNDVLLADATHQLNCGGYALWHAMLADDTGSGRSFFYAISPDESGDSHKSAVGTMKAMCPVFAQCKTMVVDRSLAHYNAFSGYFLSCYVIFCRFHLVKDIKKKCKQLSGMPTFKKQRIFQWMRNMVYFDTEVSFRRFLAAVESRGTEEAVHL</sequence>
<protein>
    <submittedName>
        <fullName evidence="5">MULE domain-containing protein</fullName>
    </submittedName>
</protein>